<dbReference type="Pfam" id="PF08263">
    <property type="entry name" value="LRRNT_2"/>
    <property type="match status" value="1"/>
</dbReference>
<dbReference type="InterPro" id="IPR003591">
    <property type="entry name" value="Leu-rich_rpt_typical-subtyp"/>
</dbReference>
<dbReference type="InterPro" id="IPR032675">
    <property type="entry name" value="LRR_dom_sf"/>
</dbReference>
<dbReference type="Pfam" id="PF13855">
    <property type="entry name" value="LRR_8"/>
    <property type="match status" value="2"/>
</dbReference>
<evidence type="ECO:0000256" key="7">
    <source>
        <dbReference type="ARBA" id="ARBA00022729"/>
    </source>
</evidence>
<evidence type="ECO:0000256" key="14">
    <source>
        <dbReference type="SAM" id="SignalP"/>
    </source>
</evidence>
<dbReference type="GO" id="GO:0071555">
    <property type="term" value="P:cell wall organization"/>
    <property type="evidence" value="ECO:0007669"/>
    <property type="project" value="UniProtKB-KW"/>
</dbReference>
<keyword evidence="5" id="KW-0433">Leucine-rich repeat</keyword>
<dbReference type="SUPFAM" id="SSF52058">
    <property type="entry name" value="L domain-like"/>
    <property type="match status" value="1"/>
</dbReference>
<gene>
    <name evidence="16" type="ORF">SI7747_09012458</name>
</gene>
<dbReference type="InterPro" id="IPR051582">
    <property type="entry name" value="LRR_extensin-like_regulator"/>
</dbReference>
<dbReference type="Gene3D" id="3.80.10.10">
    <property type="entry name" value="Ribonuclease Inhibitor"/>
    <property type="match status" value="2"/>
</dbReference>
<dbReference type="EMBL" id="LR743596">
    <property type="protein sequence ID" value="CAA2626771.1"/>
    <property type="molecule type" value="Genomic_DNA"/>
</dbReference>
<keyword evidence="12" id="KW-0961">Cell wall biogenesis/degradation</keyword>
<dbReference type="Proteomes" id="UP001189122">
    <property type="component" value="Unassembled WGS sequence"/>
</dbReference>
<evidence type="ECO:0000256" key="12">
    <source>
        <dbReference type="ARBA" id="ARBA00023316"/>
    </source>
</evidence>
<evidence type="ECO:0000256" key="9">
    <source>
        <dbReference type="ARBA" id="ARBA00022989"/>
    </source>
</evidence>
<evidence type="ECO:0000256" key="10">
    <source>
        <dbReference type="ARBA" id="ARBA00023136"/>
    </source>
</evidence>
<evidence type="ECO:0000256" key="2">
    <source>
        <dbReference type="ARBA" id="ARBA00004191"/>
    </source>
</evidence>
<keyword evidence="11" id="KW-0379">Hydroxylation</keyword>
<comment type="subcellular location">
    <subcellularLocation>
        <location evidence="1">Membrane</location>
        <topology evidence="1">Single-pass membrane protein</topology>
    </subcellularLocation>
    <subcellularLocation>
        <location evidence="2">Secreted</location>
        <location evidence="2">Cell wall</location>
    </subcellularLocation>
</comment>
<dbReference type="EMBL" id="CACRZD030000009">
    <property type="protein sequence ID" value="CAA6666069.1"/>
    <property type="molecule type" value="Genomic_DNA"/>
</dbReference>
<evidence type="ECO:0000256" key="1">
    <source>
        <dbReference type="ARBA" id="ARBA00004167"/>
    </source>
</evidence>
<keyword evidence="3" id="KW-0134">Cell wall</keyword>
<dbReference type="PANTHER" id="PTHR32093">
    <property type="entry name" value="LEUCINE-RICH REPEAT EXTENSIN-LIKE PROTEIN 3-RELATED"/>
    <property type="match status" value="1"/>
</dbReference>
<dbReference type="PANTHER" id="PTHR32093:SF86">
    <property type="entry name" value="EXTENSIN-LIKE PROTEIN"/>
    <property type="match status" value="1"/>
</dbReference>
<dbReference type="PRINTS" id="PR00019">
    <property type="entry name" value="LEURICHRPT"/>
</dbReference>
<sequence>MPTGCCLPLLFFFLVCGEASPQASAFVGFGNGGGLGVWVNGGVGVSTQNPPPGGSSEPSSSGEYAALQAFKFAITGDPSGVLANWVGPNVCSYRGVFCSTPPADDMPFSPSSPGRVVSAIDLNKANLQGTLVKELALLTHLSILHLNSNRFSGTVPDAFRDLEFLTEIDLSNNHFSGLSPNPFCTCRAWSTLTSDSTGEIPMSLWSSSASVISLANNRLTGSIPASFGYTGSGIRELLFLNNKLTGCIPEGVGLLSDIEVLDLSFNSLKGHLPSSLSCLSSIEVLNIAHNELSGVLPDVVCSMRSLLNLTISYNFFSGFSQDCGKTFRSAWFDFSGNCIPGRDLQRPPPECIGVSGDGLSCLRVPPRDPWLAVSPWALVSGSESGFPLAIVKPLRRPRALLHDHHRRRHRG</sequence>
<proteinExistence type="predicted"/>
<organism evidence="16">
    <name type="scientific">Spirodela intermedia</name>
    <name type="common">Intermediate duckweed</name>
    <dbReference type="NCBI Taxonomy" id="51605"/>
    <lineage>
        <taxon>Eukaryota</taxon>
        <taxon>Viridiplantae</taxon>
        <taxon>Streptophyta</taxon>
        <taxon>Embryophyta</taxon>
        <taxon>Tracheophyta</taxon>
        <taxon>Spermatophyta</taxon>
        <taxon>Magnoliopsida</taxon>
        <taxon>Liliopsida</taxon>
        <taxon>Araceae</taxon>
        <taxon>Lemnoideae</taxon>
        <taxon>Spirodela</taxon>
    </lineage>
</organism>
<protein>
    <recommendedName>
        <fullName evidence="13">Cell wall hydroxyproline-rich glycoprotein</fullName>
    </recommendedName>
</protein>
<name>A0A7I8J7L4_SPIIN</name>
<keyword evidence="4" id="KW-0964">Secreted</keyword>
<keyword evidence="8" id="KW-0677">Repeat</keyword>
<keyword evidence="6" id="KW-0812">Transmembrane</keyword>
<dbReference type="AlphaFoldDB" id="A0A7I8J7L4"/>
<evidence type="ECO:0000256" key="13">
    <source>
        <dbReference type="ARBA" id="ARBA00041871"/>
    </source>
</evidence>
<feature type="chain" id="PRO_5029659370" description="Cell wall hydroxyproline-rich glycoprotein" evidence="14">
    <location>
        <begin position="26"/>
        <end position="411"/>
    </location>
</feature>
<reference evidence="16 17" key="1">
    <citation type="submission" date="2019-12" db="EMBL/GenBank/DDBJ databases">
        <authorList>
            <person name="Scholz U."/>
            <person name="Mascher M."/>
            <person name="Fiebig A."/>
        </authorList>
    </citation>
    <scope>NUCLEOTIDE SEQUENCE</scope>
</reference>
<evidence type="ECO:0000256" key="6">
    <source>
        <dbReference type="ARBA" id="ARBA00022692"/>
    </source>
</evidence>
<dbReference type="InterPro" id="IPR001611">
    <property type="entry name" value="Leu-rich_rpt"/>
</dbReference>
<evidence type="ECO:0000259" key="15">
    <source>
        <dbReference type="Pfam" id="PF08263"/>
    </source>
</evidence>
<dbReference type="FunFam" id="3.80.10.10:FF:000129">
    <property type="entry name" value="Leucine-rich repeat receptor-like kinase"/>
    <property type="match status" value="1"/>
</dbReference>
<evidence type="ECO:0000256" key="8">
    <source>
        <dbReference type="ARBA" id="ARBA00022737"/>
    </source>
</evidence>
<evidence type="ECO:0000256" key="11">
    <source>
        <dbReference type="ARBA" id="ARBA00023278"/>
    </source>
</evidence>
<feature type="signal peptide" evidence="14">
    <location>
        <begin position="1"/>
        <end position="25"/>
    </location>
</feature>
<accession>A0A7I8J7L4</accession>
<keyword evidence="10" id="KW-0472">Membrane</keyword>
<evidence type="ECO:0000313" key="17">
    <source>
        <dbReference type="Proteomes" id="UP001189122"/>
    </source>
</evidence>
<evidence type="ECO:0000256" key="4">
    <source>
        <dbReference type="ARBA" id="ARBA00022525"/>
    </source>
</evidence>
<dbReference type="InterPro" id="IPR013210">
    <property type="entry name" value="LRR_N_plant-typ"/>
</dbReference>
<keyword evidence="9" id="KW-1133">Transmembrane helix</keyword>
<evidence type="ECO:0000256" key="3">
    <source>
        <dbReference type="ARBA" id="ARBA00022512"/>
    </source>
</evidence>
<evidence type="ECO:0000313" key="16">
    <source>
        <dbReference type="EMBL" id="CAA2626771.1"/>
    </source>
</evidence>
<keyword evidence="17" id="KW-1185">Reference proteome</keyword>
<keyword evidence="7 14" id="KW-0732">Signal</keyword>
<evidence type="ECO:0000256" key="5">
    <source>
        <dbReference type="ARBA" id="ARBA00022614"/>
    </source>
</evidence>
<dbReference type="SMART" id="SM00369">
    <property type="entry name" value="LRR_TYP"/>
    <property type="match status" value="4"/>
</dbReference>
<dbReference type="GO" id="GO:0016020">
    <property type="term" value="C:membrane"/>
    <property type="evidence" value="ECO:0007669"/>
    <property type="project" value="UniProtKB-SubCell"/>
</dbReference>
<dbReference type="Pfam" id="PF00560">
    <property type="entry name" value="LRR_1"/>
    <property type="match status" value="1"/>
</dbReference>
<feature type="domain" description="Leucine-rich repeat-containing N-terminal plant-type" evidence="15">
    <location>
        <begin position="62"/>
        <end position="99"/>
    </location>
</feature>